<dbReference type="Gene3D" id="3.30.370.10">
    <property type="entry name" value="Barstar-like"/>
    <property type="match status" value="1"/>
</dbReference>
<evidence type="ECO:0008006" key="3">
    <source>
        <dbReference type="Google" id="ProtNLM"/>
    </source>
</evidence>
<dbReference type="Proteomes" id="UP000176421">
    <property type="component" value="Unassembled WGS sequence"/>
</dbReference>
<dbReference type="InterPro" id="IPR035905">
    <property type="entry name" value="Barstar-like_sf"/>
</dbReference>
<sequence length="121" mass="14346">MSLLFQRLLITIKMKKEIIIDLNGINSSLDLMNRFAKVLEWTNWDFNGDAVWDAFDDSLASLHFKELENEENPEVHLVIIGFNKISQNISLKDQNLLKEILDSQEYQTQRIDKYKFSYEFK</sequence>
<name>A0A1G2HXY7_9BACT</name>
<dbReference type="STRING" id="1802206.A3D35_01710"/>
<accession>A0A1G2HXY7</accession>
<proteinExistence type="predicted"/>
<protein>
    <recommendedName>
        <fullName evidence="3">Barstar (barnase inhibitor) domain-containing protein</fullName>
    </recommendedName>
</protein>
<organism evidence="1 2">
    <name type="scientific">Candidatus Staskawiczbacteria bacterium RIFCSPHIGHO2_02_FULL_34_9</name>
    <dbReference type="NCBI Taxonomy" id="1802206"/>
    <lineage>
        <taxon>Bacteria</taxon>
        <taxon>Candidatus Staskawicziibacteriota</taxon>
    </lineage>
</organism>
<gene>
    <name evidence="1" type="ORF">A3D35_01710</name>
</gene>
<reference evidence="1 2" key="1">
    <citation type="journal article" date="2016" name="Nat. Commun.">
        <title>Thousands of microbial genomes shed light on interconnected biogeochemical processes in an aquifer system.</title>
        <authorList>
            <person name="Anantharaman K."/>
            <person name="Brown C.T."/>
            <person name="Hug L.A."/>
            <person name="Sharon I."/>
            <person name="Castelle C.J."/>
            <person name="Probst A.J."/>
            <person name="Thomas B.C."/>
            <person name="Singh A."/>
            <person name="Wilkins M.J."/>
            <person name="Karaoz U."/>
            <person name="Brodie E.L."/>
            <person name="Williams K.H."/>
            <person name="Hubbard S.S."/>
            <person name="Banfield J.F."/>
        </authorList>
    </citation>
    <scope>NUCLEOTIDE SEQUENCE [LARGE SCALE GENOMIC DNA]</scope>
</reference>
<evidence type="ECO:0000313" key="1">
    <source>
        <dbReference type="EMBL" id="OGZ67355.1"/>
    </source>
</evidence>
<dbReference type="EMBL" id="MHOS01000039">
    <property type="protein sequence ID" value="OGZ67355.1"/>
    <property type="molecule type" value="Genomic_DNA"/>
</dbReference>
<dbReference type="AlphaFoldDB" id="A0A1G2HXY7"/>
<evidence type="ECO:0000313" key="2">
    <source>
        <dbReference type="Proteomes" id="UP000176421"/>
    </source>
</evidence>
<comment type="caution">
    <text evidence="1">The sequence shown here is derived from an EMBL/GenBank/DDBJ whole genome shotgun (WGS) entry which is preliminary data.</text>
</comment>